<sequence length="179" mass="20700">MIRVCEQARPAPGIPIVIFSASAECARELLSIHINLLITFTPPTLQRMLDRQRDSHEMPAPCRFQQRVIEAHQVGLMPPAGIKVECVLGPLSSWRPLHLQFNRRRRLKQVLQLELGGFFERHREELVSMPFLAPGWNRPILRGLEVESEERPERSMDLRPVRPIPDPCKNHFAPRITLR</sequence>
<dbReference type="AlphaFoldDB" id="A0A645I728"/>
<evidence type="ECO:0000313" key="1">
    <source>
        <dbReference type="EMBL" id="MPN46189.1"/>
    </source>
</evidence>
<gene>
    <name evidence="1" type="ORF">SDC9_193772</name>
</gene>
<comment type="caution">
    <text evidence="1">The sequence shown here is derived from an EMBL/GenBank/DDBJ whole genome shotgun (WGS) entry which is preliminary data.</text>
</comment>
<dbReference type="EMBL" id="VSSQ01106659">
    <property type="protein sequence ID" value="MPN46189.1"/>
    <property type="molecule type" value="Genomic_DNA"/>
</dbReference>
<protein>
    <submittedName>
        <fullName evidence="1">Uncharacterized protein</fullName>
    </submittedName>
</protein>
<organism evidence="1">
    <name type="scientific">bioreactor metagenome</name>
    <dbReference type="NCBI Taxonomy" id="1076179"/>
    <lineage>
        <taxon>unclassified sequences</taxon>
        <taxon>metagenomes</taxon>
        <taxon>ecological metagenomes</taxon>
    </lineage>
</organism>
<name>A0A645I728_9ZZZZ</name>
<accession>A0A645I728</accession>
<reference evidence="1" key="1">
    <citation type="submission" date="2019-08" db="EMBL/GenBank/DDBJ databases">
        <authorList>
            <person name="Kucharzyk K."/>
            <person name="Murdoch R.W."/>
            <person name="Higgins S."/>
            <person name="Loffler F."/>
        </authorList>
    </citation>
    <scope>NUCLEOTIDE SEQUENCE</scope>
</reference>
<proteinExistence type="predicted"/>